<keyword evidence="5 10" id="KW-0819">tRNA processing</keyword>
<dbReference type="InterPro" id="IPR059049">
    <property type="entry name" value="TSEN34_N"/>
</dbReference>
<feature type="active site" evidence="11">
    <location>
        <position position="208"/>
    </location>
</feature>
<accession>A0A8J2RGL5</accession>
<evidence type="ECO:0000256" key="3">
    <source>
        <dbReference type="ARBA" id="ARBA00012573"/>
    </source>
</evidence>
<evidence type="ECO:0000313" key="15">
    <source>
        <dbReference type="Proteomes" id="UP000789390"/>
    </source>
</evidence>
<keyword evidence="7" id="KW-0539">Nucleus</keyword>
<dbReference type="InterPro" id="IPR006677">
    <property type="entry name" value="tRNA_intron_Endonuc_cat-like"/>
</dbReference>
<dbReference type="SUPFAM" id="SSF53032">
    <property type="entry name" value="tRNA-intron endonuclease catalytic domain-like"/>
    <property type="match status" value="1"/>
</dbReference>
<evidence type="ECO:0000256" key="9">
    <source>
        <dbReference type="ARBA" id="ARBA00070870"/>
    </source>
</evidence>
<dbReference type="GO" id="GO:0006397">
    <property type="term" value="P:mRNA processing"/>
    <property type="evidence" value="ECO:0007669"/>
    <property type="project" value="UniProtKB-KW"/>
</dbReference>
<dbReference type="PIRSF" id="PIRSF017250">
    <property type="entry name" value="tRNA_splic_SEN34"/>
    <property type="match status" value="1"/>
</dbReference>
<dbReference type="InterPro" id="IPR036167">
    <property type="entry name" value="tRNA_intron_Endo_cat-like_sf"/>
</dbReference>
<dbReference type="Pfam" id="PF01974">
    <property type="entry name" value="tRNA_int_endo"/>
    <property type="match status" value="1"/>
</dbReference>
<dbReference type="EC" id="4.6.1.16" evidence="3 10"/>
<comment type="similarity">
    <text evidence="2 10">Belongs to the tRNA-intron endonuclease family.</text>
</comment>
<dbReference type="CDD" id="cd22363">
    <property type="entry name" value="tRNA-intron_lyase_C"/>
    <property type="match status" value="1"/>
</dbReference>
<proteinExistence type="inferred from homology"/>
<evidence type="ECO:0000256" key="4">
    <source>
        <dbReference type="ARBA" id="ARBA00022664"/>
    </source>
</evidence>
<dbReference type="Pfam" id="PF26577">
    <property type="entry name" value="TSEN34_N"/>
    <property type="match status" value="1"/>
</dbReference>
<dbReference type="OrthoDB" id="48041at2759"/>
<dbReference type="FunFam" id="3.40.1350.10:FF:000002">
    <property type="entry name" value="tRNA-splicing endonuclease subunit Sen34"/>
    <property type="match status" value="1"/>
</dbReference>
<keyword evidence="6 10" id="KW-0456">Lyase</keyword>
<evidence type="ECO:0000256" key="8">
    <source>
        <dbReference type="ARBA" id="ARBA00064779"/>
    </source>
</evidence>
<dbReference type="GO" id="GO:0000213">
    <property type="term" value="F:tRNA-intron lyase activity"/>
    <property type="evidence" value="ECO:0007669"/>
    <property type="project" value="UniProtKB-UniRule"/>
</dbReference>
<comment type="caution">
    <text evidence="14">The sequence shown here is derived from an EMBL/GenBank/DDBJ whole genome shotgun (WGS) entry which is preliminary data.</text>
</comment>
<dbReference type="GO" id="GO:0000379">
    <property type="term" value="P:tRNA-type intron splice site recognition and cleavage"/>
    <property type="evidence" value="ECO:0007669"/>
    <property type="project" value="UniProtKB-UniRule"/>
</dbReference>
<feature type="domain" description="tRNA intron endonuclease catalytic" evidence="12">
    <location>
        <begin position="181"/>
        <end position="262"/>
    </location>
</feature>
<protein>
    <recommendedName>
        <fullName evidence="9 10">tRNA-splicing endonuclease subunit Sen34</fullName>
        <ecNumber evidence="3 10">4.6.1.16</ecNumber>
    </recommendedName>
</protein>
<evidence type="ECO:0000256" key="7">
    <source>
        <dbReference type="ARBA" id="ARBA00023242"/>
    </source>
</evidence>
<comment type="function">
    <text evidence="10">Constitutes one of the two catalytic subunit of the tRNA-splicing endonuclease complex, a complex responsible for identification and cleavage of the splice sites in pre-tRNA. It cleaves pre-tRNA at the 5'- and 3'-splice sites to release the intron. The products are an intron and two tRNA half-molecules bearing 2',3'-cyclic phosphate and 5'-OH termini. There are no conserved sequences at the splice sites, but the intron is invariably located at the same site in the gene, placing the splice sites an invariant distance from the constant structural features of the tRNA body.</text>
</comment>
<dbReference type="InterPro" id="IPR016690">
    <property type="entry name" value="TSEN34"/>
</dbReference>
<dbReference type="AlphaFoldDB" id="A0A8J2RGL5"/>
<evidence type="ECO:0000256" key="1">
    <source>
        <dbReference type="ARBA" id="ARBA00004604"/>
    </source>
</evidence>
<evidence type="ECO:0000256" key="10">
    <source>
        <dbReference type="PIRNR" id="PIRNR017250"/>
    </source>
</evidence>
<dbReference type="Proteomes" id="UP000789390">
    <property type="component" value="Unassembled WGS sequence"/>
</dbReference>
<evidence type="ECO:0000256" key="2">
    <source>
        <dbReference type="ARBA" id="ARBA00008078"/>
    </source>
</evidence>
<evidence type="ECO:0000259" key="12">
    <source>
        <dbReference type="Pfam" id="PF01974"/>
    </source>
</evidence>
<evidence type="ECO:0000259" key="13">
    <source>
        <dbReference type="Pfam" id="PF26577"/>
    </source>
</evidence>
<dbReference type="InterPro" id="IPR011856">
    <property type="entry name" value="tRNA_endonuc-like_dom_sf"/>
</dbReference>
<dbReference type="GO" id="GO:0000214">
    <property type="term" value="C:tRNA-intron endonuclease complex"/>
    <property type="evidence" value="ECO:0007669"/>
    <property type="project" value="UniProtKB-UniRule"/>
</dbReference>
<dbReference type="EMBL" id="CAKKLH010000124">
    <property type="protein sequence ID" value="CAH0104117.1"/>
    <property type="molecule type" value="Genomic_DNA"/>
</dbReference>
<dbReference type="GO" id="GO:0003676">
    <property type="term" value="F:nucleic acid binding"/>
    <property type="evidence" value="ECO:0007669"/>
    <property type="project" value="InterPro"/>
</dbReference>
<dbReference type="PANTHER" id="PTHR13070:SF0">
    <property type="entry name" value="TRNA-SPLICING ENDONUCLEASE SUBUNIT SEN34"/>
    <property type="match status" value="1"/>
</dbReference>
<gene>
    <name evidence="14" type="ORF">DGAL_LOCUS6831</name>
</gene>
<sequence>MKMIELCCCNGSFLVWNFEDVHKLRSEHRIVGNLIGCLPSLPRQDQMLGIPMELITEEVYHLISRGIAKLVEFRQLNLPAQGENKQKIEDMHLASFSDQEVIFKEERTKQLLQMADKIIEGKKRKMNGKVIDEKIALQEEIDRIPKMSQDLMMVQIFTRPHWTCQGESVAPLNYNVKSTLRSKVFTDLWEKGYYITAGEKFGGDYLVYPGDPFKFHSHFIAVCVEKHENLTPRFLIQKGRLGTSVKKTVLLCSLDSNDKVNYQSLNWNGK</sequence>
<reference evidence="14" key="1">
    <citation type="submission" date="2021-11" db="EMBL/GenBank/DDBJ databases">
        <authorList>
            <person name="Schell T."/>
        </authorList>
    </citation>
    <scope>NUCLEOTIDE SEQUENCE</scope>
    <source>
        <strain evidence="14">M5</strain>
    </source>
</reference>
<evidence type="ECO:0000256" key="6">
    <source>
        <dbReference type="ARBA" id="ARBA00023239"/>
    </source>
</evidence>
<feature type="active site" evidence="11">
    <location>
        <position position="216"/>
    </location>
</feature>
<evidence type="ECO:0000256" key="5">
    <source>
        <dbReference type="ARBA" id="ARBA00022694"/>
    </source>
</evidence>
<dbReference type="GO" id="GO:0005730">
    <property type="term" value="C:nucleolus"/>
    <property type="evidence" value="ECO:0007669"/>
    <property type="project" value="UniProtKB-SubCell"/>
</dbReference>
<dbReference type="Gene3D" id="3.40.1350.10">
    <property type="match status" value="1"/>
</dbReference>
<keyword evidence="15" id="KW-1185">Reference proteome</keyword>
<organism evidence="14 15">
    <name type="scientific">Daphnia galeata</name>
    <dbReference type="NCBI Taxonomy" id="27404"/>
    <lineage>
        <taxon>Eukaryota</taxon>
        <taxon>Metazoa</taxon>
        <taxon>Ecdysozoa</taxon>
        <taxon>Arthropoda</taxon>
        <taxon>Crustacea</taxon>
        <taxon>Branchiopoda</taxon>
        <taxon>Diplostraca</taxon>
        <taxon>Cladocera</taxon>
        <taxon>Anomopoda</taxon>
        <taxon>Daphniidae</taxon>
        <taxon>Daphnia</taxon>
    </lineage>
</organism>
<name>A0A8J2RGL5_9CRUS</name>
<comment type="subunit">
    <text evidence="8">tRNA splicing endonuclease is a heterotetramer composed of TSEN2, TSEN15, TSEN34/LENG5 and TSEN54. tRNA splicing endonuclease complex also contains proteins of the pre-mRNA 3'-end processing machinery such as CLP1, CPSF1, CPSF4 and CSTF2.</text>
</comment>
<evidence type="ECO:0000256" key="11">
    <source>
        <dbReference type="PIRSR" id="PIRSR017250-50"/>
    </source>
</evidence>
<feature type="domain" description="TSEN34 N-terminal" evidence="13">
    <location>
        <begin position="4"/>
        <end position="72"/>
    </location>
</feature>
<feature type="active site" evidence="11">
    <location>
        <position position="247"/>
    </location>
</feature>
<dbReference type="PANTHER" id="PTHR13070">
    <property type="entry name" value="TRNA-SPLICING ENDONUCLEASE SUBUNIT SEN34-RELATED"/>
    <property type="match status" value="1"/>
</dbReference>
<comment type="subcellular location">
    <subcellularLocation>
        <location evidence="1">Nucleus</location>
        <location evidence="1">Nucleolus</location>
    </subcellularLocation>
</comment>
<evidence type="ECO:0000313" key="14">
    <source>
        <dbReference type="EMBL" id="CAH0104117.1"/>
    </source>
</evidence>
<keyword evidence="4" id="KW-0507">mRNA processing</keyword>